<protein>
    <submittedName>
        <fullName evidence="1">dUTPase</fullName>
    </submittedName>
</protein>
<name>A0A0A0RNJ8_9CAUD</name>
<dbReference type="SUPFAM" id="SSF101386">
    <property type="entry name" value="all-alpha NTP pyrophosphatases"/>
    <property type="match status" value="1"/>
</dbReference>
<dbReference type="PIRSF" id="PIRSF030140">
    <property type="entry name" value="UCP030140"/>
    <property type="match status" value="1"/>
</dbReference>
<evidence type="ECO:0000313" key="2">
    <source>
        <dbReference type="Proteomes" id="UP000030208"/>
    </source>
</evidence>
<gene>
    <name evidence="1" type="ORF">CPT_Pascal50</name>
</gene>
<dbReference type="KEGG" id="vg:24607729"/>
<dbReference type="GeneID" id="24607729"/>
<dbReference type="EMBL" id="KM236247">
    <property type="protein sequence ID" value="AIW03685.1"/>
    <property type="molecule type" value="Genomic_DNA"/>
</dbReference>
<evidence type="ECO:0000313" key="1">
    <source>
        <dbReference type="EMBL" id="AIW03685.1"/>
    </source>
</evidence>
<proteinExistence type="predicted"/>
<dbReference type="InterPro" id="IPR016947">
    <property type="entry name" value="UCP030140"/>
</dbReference>
<reference evidence="1 2" key="1">
    <citation type="journal article" date="2015" name="Genome Announc.">
        <title>Complete Genome of Bacillus megaterium Podophage Pascal.</title>
        <authorList>
            <person name="Snowden J.D."/>
            <person name="Vega Gonzalez A.E."/>
            <person name="Maroun J.W."/>
            <person name="Hernandez A.C."/>
            <person name="Kuty Everett G.F."/>
        </authorList>
    </citation>
    <scope>NUCLEOTIDE SEQUENCE [LARGE SCALE GENOMIC DNA]</scope>
</reference>
<dbReference type="OrthoDB" id="7271at10239"/>
<accession>A0A0A0RNJ8</accession>
<dbReference type="CDD" id="cd11527">
    <property type="entry name" value="NTP-PPase_dUTPase"/>
    <property type="match status" value="1"/>
</dbReference>
<dbReference type="Pfam" id="PF08761">
    <property type="entry name" value="dUTPase_2"/>
    <property type="match status" value="2"/>
</dbReference>
<sequence>MNNLKELFEIQAGLDAEILKNHPIQPGEDRLEKKHAALLVELGEMFNEWRAFKFWSNDQTPRTEIDIKCLECEGLGLISHDEECAYCEGTGYIKGDLVLKELVDCLHFVLSIGIEMQNIHPVFLALVAEEARAVKYDYQSIEQAFISLLQLDWTADDYEEGINYFIGFTEKLGYTWEQVTEAYLEKNQENHYRQMNGY</sequence>
<dbReference type="Proteomes" id="UP000030208">
    <property type="component" value="Segment"/>
</dbReference>
<dbReference type="RefSeq" id="YP_009151518.1">
    <property type="nucleotide sequence ID" value="NC_027372.1"/>
</dbReference>
<dbReference type="Gene3D" id="1.10.4010.10">
    <property type="entry name" value="Type II deoxyuridine triphosphatase"/>
    <property type="match status" value="1"/>
</dbReference>
<keyword evidence="2" id="KW-1185">Reference proteome</keyword>
<organism evidence="1 2">
    <name type="scientific">Bacillus phage Pascal</name>
    <dbReference type="NCBI Taxonomy" id="1540092"/>
    <lineage>
        <taxon>Viruses</taxon>
        <taxon>Duplodnaviria</taxon>
        <taxon>Heunggongvirae</taxon>
        <taxon>Uroviricota</taxon>
        <taxon>Caudoviricetes</taxon>
        <taxon>Pagevirus</taxon>
        <taxon>Pagevirus pascal</taxon>
    </lineage>
</organism>
<dbReference type="InterPro" id="IPR014871">
    <property type="entry name" value="dUTPase/dCTP_pyrophosphatase"/>
</dbReference>